<accession>A0A0J1BIW6</accession>
<comment type="caution">
    <text evidence="2">The sequence shown here is derived from an EMBL/GenBank/DDBJ whole genome shotgun (WGS) entry which is preliminary data.</text>
</comment>
<dbReference type="PATRIC" id="fig|595434.4.peg.1607"/>
<dbReference type="SUPFAM" id="SSF51658">
    <property type="entry name" value="Xylose isomerase-like"/>
    <property type="match status" value="1"/>
</dbReference>
<proteinExistence type="predicted"/>
<dbReference type="InterPro" id="IPR050312">
    <property type="entry name" value="IolE/XylAMocC-like"/>
</dbReference>
<reference evidence="2" key="1">
    <citation type="submission" date="2015-05" db="EMBL/GenBank/DDBJ databases">
        <title>Permanent draft genome of Rhodopirellula islandicus K833.</title>
        <authorList>
            <person name="Kizina J."/>
            <person name="Richter M."/>
            <person name="Glockner F.O."/>
            <person name="Harder J."/>
        </authorList>
    </citation>
    <scope>NUCLEOTIDE SEQUENCE [LARGE SCALE GENOMIC DNA]</scope>
    <source>
        <strain evidence="2">K833</strain>
    </source>
</reference>
<evidence type="ECO:0000313" key="2">
    <source>
        <dbReference type="EMBL" id="KLU06475.1"/>
    </source>
</evidence>
<dbReference type="InterPro" id="IPR036237">
    <property type="entry name" value="Xyl_isomerase-like_sf"/>
</dbReference>
<sequence>MVRIIFRIPACFNRQPPARANFMMQLGFVSAILPEYNLEEVFAVAGQCGYECVEVMCWPPGKAERRYAGTTHIDVTDLSDERIDQIQSLCQRYDVAISSLGYYPNPLSPDEAESKLASEHLIQLINASSKLGIGRVTTFVGRDWNKTVDDNWPRFETVWGPIIEAAEKADVRIGIENCPMLFTDDEWPGGKNLATSPAIWRRMFETFPSEHFGLNYDPSHPVFMHMDYLTPMRAFADRLVHIHAKDVRVDQVMLDQVGVFANPNEWHTPKLPGLGQVDWGQFFSILTDTGYSGPVCVEVEDRAYEGSIENRIRALKQSHDYLRMFLPRM</sequence>
<keyword evidence="3" id="KW-1185">Reference proteome</keyword>
<evidence type="ECO:0000313" key="3">
    <source>
        <dbReference type="Proteomes" id="UP000036367"/>
    </source>
</evidence>
<dbReference type="EMBL" id="LECT01000015">
    <property type="protein sequence ID" value="KLU06475.1"/>
    <property type="molecule type" value="Genomic_DNA"/>
</dbReference>
<dbReference type="PANTHER" id="PTHR12110">
    <property type="entry name" value="HYDROXYPYRUVATE ISOMERASE"/>
    <property type="match status" value="1"/>
</dbReference>
<dbReference type="AlphaFoldDB" id="A0A0J1BIW6"/>
<organism evidence="2 3">
    <name type="scientific">Rhodopirellula islandica</name>
    <dbReference type="NCBI Taxonomy" id="595434"/>
    <lineage>
        <taxon>Bacteria</taxon>
        <taxon>Pseudomonadati</taxon>
        <taxon>Planctomycetota</taxon>
        <taxon>Planctomycetia</taxon>
        <taxon>Pirellulales</taxon>
        <taxon>Pirellulaceae</taxon>
        <taxon>Rhodopirellula</taxon>
    </lineage>
</organism>
<dbReference type="Gene3D" id="3.20.20.150">
    <property type="entry name" value="Divalent-metal-dependent TIM barrel enzymes"/>
    <property type="match status" value="1"/>
</dbReference>
<keyword evidence="2" id="KW-0413">Isomerase</keyword>
<gene>
    <name evidence="2" type="ORF">RISK_001686</name>
</gene>
<feature type="domain" description="Xylose isomerase-like TIM barrel" evidence="1">
    <location>
        <begin position="42"/>
        <end position="323"/>
    </location>
</feature>
<dbReference type="STRING" id="595434.RISK_001686"/>
<dbReference type="GO" id="GO:0016853">
    <property type="term" value="F:isomerase activity"/>
    <property type="evidence" value="ECO:0007669"/>
    <property type="project" value="UniProtKB-KW"/>
</dbReference>
<evidence type="ECO:0000259" key="1">
    <source>
        <dbReference type="Pfam" id="PF01261"/>
    </source>
</evidence>
<dbReference type="InterPro" id="IPR013022">
    <property type="entry name" value="Xyl_isomerase-like_TIM-brl"/>
</dbReference>
<dbReference type="Pfam" id="PF01261">
    <property type="entry name" value="AP_endonuc_2"/>
    <property type="match status" value="1"/>
</dbReference>
<protein>
    <submittedName>
        <fullName evidence="2">Inosose isomerase</fullName>
    </submittedName>
</protein>
<dbReference type="Proteomes" id="UP000036367">
    <property type="component" value="Unassembled WGS sequence"/>
</dbReference>
<dbReference type="PANTHER" id="PTHR12110:SF21">
    <property type="entry name" value="XYLOSE ISOMERASE-LIKE TIM BARREL DOMAIN-CONTAINING PROTEIN"/>
    <property type="match status" value="1"/>
</dbReference>
<name>A0A0J1BIW6_RHOIS</name>